<evidence type="ECO:0000256" key="4">
    <source>
        <dbReference type="ARBA" id="ARBA00008982"/>
    </source>
</evidence>
<evidence type="ECO:0000256" key="12">
    <source>
        <dbReference type="ARBA" id="ARBA00023152"/>
    </source>
</evidence>
<sequence>MSLSNKLAIIDLELEGKRVLIRTDFDVPLQDGRITNPARIIAALPTIKYALENGAAAVILISHLGCPNESAIVKYSLKPVATELENQLGKPVIFLNDYVGRVVERVVNAVSKGTVILLENLRFHIEEEGSIENDNGPKVEVDAAKVREFREGLTRLGDVYVNDAFGTAHCVHSSMVGVNLPQRAAGFLVKKELEFFAKALESPDRPFLAILGGPKVSDQIQLIENLLDKVNVLIICGGMTFTFKKALENLSIGDSLFDAPGSEKVASLVEKAKKNNIELVFPIDYITADKSCLVYDKDAKAGTATDSEGIPAGWMGMDVGEKSHELYRQAVLKAKTILWNGLPGDFEFPAFAGGSKALLDANIEAAQKGAVVIIGGGDTATLVAQHGAEDQFSHVSTGGGASLELLEGKVLPGVTGLSDKNKLPDSAVDIYLVRVSERPDKSLFIERKPNATTNDDYIAISHVWGIPETIQDVYVDGVGTVQLSPGKKDILSILRREDVCGRNWFWMDLFCIDQTEGASISITDQLMAIPAIYRSSRCVKVLIETPVCNTWHTQARSHTTVEMEVFQLEELAHGRKCPHFLFGDPWFERLWTRQEGLYGSVLEVVVLNPIPCARLQHRSSATSGIAGRVAEGAALTKRTIAESFLYDKLGYHGLSPSEAGQRQFDVYLDFVYRHRLDIKSFGGKPGPAPNYSPVTEAWRSGRITTKPRDYVLAVFPDIVGYRVPPNARKMRFSELVVDALGQAAIRERFYVAAKIPKGLMIASGISPKETTAPWFPDEPSSVGQAFDSLAERCLGEPETAGAVHSKFFSVARSVKLEELGLSLSGMPGIRDIWGTTADVMKHAVQLSPSGPCTGTTRENVQTDQGLLHQYFVHQLMPFAVEEYLPQDELSRLEFATKGVVSFGRVKDISNDIFVPELRRFLVCLVCGTSLRTADAILEAADFRMISTEYGKLLALVRRDVLSTDEELRLIGTDVWALQGLLVGHGTQHMIVGRTVIPHSKFWDEMIRVMEGSHA</sequence>
<proteinExistence type="inferred from homology"/>
<gene>
    <name evidence="16" type="primary">PGK1</name>
    <name evidence="16" type="ORF">V5O48_017088</name>
</gene>
<keyword evidence="8" id="KW-0547">Nucleotide-binding</keyword>
<comment type="cofactor">
    <cofactor evidence="2">
        <name>Mg(2+)</name>
        <dbReference type="ChEBI" id="CHEBI:18420"/>
    </cofactor>
</comment>
<keyword evidence="7" id="KW-0479">Metal-binding</keyword>
<keyword evidence="10" id="KW-0067">ATP-binding</keyword>
<dbReference type="PANTHER" id="PTHR11406:SF0">
    <property type="entry name" value="PHOSPHOGLYCERATE KINASE"/>
    <property type="match status" value="1"/>
</dbReference>
<evidence type="ECO:0000256" key="13">
    <source>
        <dbReference type="RuleBase" id="RU000532"/>
    </source>
</evidence>
<comment type="catalytic activity">
    <reaction evidence="1 13">
        <text>(2R)-3-phosphoglycerate + ATP = (2R)-3-phospho-glyceroyl phosphate + ADP</text>
        <dbReference type="Rhea" id="RHEA:14801"/>
        <dbReference type="ChEBI" id="CHEBI:30616"/>
        <dbReference type="ChEBI" id="CHEBI:57604"/>
        <dbReference type="ChEBI" id="CHEBI:58272"/>
        <dbReference type="ChEBI" id="CHEBI:456216"/>
        <dbReference type="EC" id="2.7.2.3"/>
    </reaction>
</comment>
<protein>
    <recommendedName>
        <fullName evidence="5 13">Phosphoglycerate kinase</fullName>
        <ecNumber evidence="5 13">2.7.2.3</ecNumber>
    </recommendedName>
</protein>
<dbReference type="Proteomes" id="UP001465976">
    <property type="component" value="Unassembled WGS sequence"/>
</dbReference>
<dbReference type="InterPro" id="IPR001576">
    <property type="entry name" value="Phosphoglycerate_kinase"/>
</dbReference>
<comment type="similarity">
    <text evidence="4 13">Belongs to the phosphoglycerate kinase family.</text>
</comment>
<name>A0ABR3EPY0_9AGAR</name>
<dbReference type="InterPro" id="IPR015824">
    <property type="entry name" value="Phosphoglycerate_kinase_N"/>
</dbReference>
<evidence type="ECO:0000256" key="8">
    <source>
        <dbReference type="ARBA" id="ARBA00022741"/>
    </source>
</evidence>
<dbReference type="EMBL" id="JBAHYK010002501">
    <property type="protein sequence ID" value="KAL0564946.1"/>
    <property type="molecule type" value="Genomic_DNA"/>
</dbReference>
<comment type="pathway">
    <text evidence="3">Carbohydrate degradation; glycolysis; pyruvate from D-glyceraldehyde 3-phosphate: step 2/5.</text>
</comment>
<evidence type="ECO:0000256" key="6">
    <source>
        <dbReference type="ARBA" id="ARBA00022679"/>
    </source>
</evidence>
<keyword evidence="17" id="KW-1185">Reference proteome</keyword>
<dbReference type="CDD" id="cd00318">
    <property type="entry name" value="Phosphoglycerate_kinase"/>
    <property type="match status" value="1"/>
</dbReference>
<dbReference type="PANTHER" id="PTHR11406">
    <property type="entry name" value="PHOSPHOGLYCERATE KINASE"/>
    <property type="match status" value="1"/>
</dbReference>
<dbReference type="EC" id="2.7.2.3" evidence="5 13"/>
<evidence type="ECO:0000256" key="11">
    <source>
        <dbReference type="ARBA" id="ARBA00022842"/>
    </source>
</evidence>
<comment type="caution">
    <text evidence="16">The sequence shown here is derived from an EMBL/GenBank/DDBJ whole genome shotgun (WGS) entry which is preliminary data.</text>
</comment>
<evidence type="ECO:0000256" key="1">
    <source>
        <dbReference type="ARBA" id="ARBA00000642"/>
    </source>
</evidence>
<keyword evidence="9 13" id="KW-0418">Kinase</keyword>
<keyword evidence="6 13" id="KW-0808">Transferase</keyword>
<dbReference type="SUPFAM" id="SSF53748">
    <property type="entry name" value="Phosphoglycerate kinase"/>
    <property type="match status" value="1"/>
</dbReference>
<evidence type="ECO:0000256" key="2">
    <source>
        <dbReference type="ARBA" id="ARBA00001946"/>
    </source>
</evidence>
<comment type="subunit">
    <text evidence="14">Monomer.</text>
</comment>
<evidence type="ECO:0000256" key="10">
    <source>
        <dbReference type="ARBA" id="ARBA00022840"/>
    </source>
</evidence>
<evidence type="ECO:0000313" key="17">
    <source>
        <dbReference type="Proteomes" id="UP001465976"/>
    </source>
</evidence>
<evidence type="ECO:0000313" key="16">
    <source>
        <dbReference type="EMBL" id="KAL0564946.1"/>
    </source>
</evidence>
<dbReference type="Pfam" id="PF00162">
    <property type="entry name" value="PGK"/>
    <property type="match status" value="1"/>
</dbReference>
<dbReference type="PRINTS" id="PR00477">
    <property type="entry name" value="PHGLYCKINASE"/>
</dbReference>
<dbReference type="Pfam" id="PF06985">
    <property type="entry name" value="HET"/>
    <property type="match status" value="1"/>
</dbReference>
<keyword evidence="12" id="KW-0324">Glycolysis</keyword>
<reference evidence="16 17" key="1">
    <citation type="submission" date="2024-02" db="EMBL/GenBank/DDBJ databases">
        <title>A draft genome for the cacao thread blight pathogen Marasmius crinis-equi.</title>
        <authorList>
            <person name="Cohen S.P."/>
            <person name="Baruah I.K."/>
            <person name="Amoako-Attah I."/>
            <person name="Bukari Y."/>
            <person name="Meinhardt L.W."/>
            <person name="Bailey B.A."/>
        </authorList>
    </citation>
    <scope>NUCLEOTIDE SEQUENCE [LARGE SCALE GENOMIC DNA]</scope>
    <source>
        <strain evidence="16 17">GH-76</strain>
    </source>
</reference>
<dbReference type="HAMAP" id="MF_00145">
    <property type="entry name" value="Phosphoglyc_kinase"/>
    <property type="match status" value="1"/>
</dbReference>
<evidence type="ECO:0000256" key="3">
    <source>
        <dbReference type="ARBA" id="ARBA00004838"/>
    </source>
</evidence>
<evidence type="ECO:0000256" key="9">
    <source>
        <dbReference type="ARBA" id="ARBA00022777"/>
    </source>
</evidence>
<dbReference type="InterPro" id="IPR036043">
    <property type="entry name" value="Phosphoglycerate_kinase_sf"/>
</dbReference>
<dbReference type="GO" id="GO:0004618">
    <property type="term" value="F:phosphoglycerate kinase activity"/>
    <property type="evidence" value="ECO:0007669"/>
    <property type="project" value="UniProtKB-EC"/>
</dbReference>
<dbReference type="Gene3D" id="3.40.50.1260">
    <property type="entry name" value="Phosphoglycerate kinase, N-terminal domain"/>
    <property type="match status" value="3"/>
</dbReference>
<accession>A0ABR3EPY0</accession>
<evidence type="ECO:0000256" key="14">
    <source>
        <dbReference type="RuleBase" id="RU000696"/>
    </source>
</evidence>
<dbReference type="InterPro" id="IPR010730">
    <property type="entry name" value="HET"/>
</dbReference>
<evidence type="ECO:0000259" key="15">
    <source>
        <dbReference type="Pfam" id="PF06985"/>
    </source>
</evidence>
<keyword evidence="11" id="KW-0460">Magnesium</keyword>
<evidence type="ECO:0000256" key="7">
    <source>
        <dbReference type="ARBA" id="ARBA00022723"/>
    </source>
</evidence>
<feature type="domain" description="Heterokaryon incompatibility" evidence="15">
    <location>
        <begin position="457"/>
        <end position="595"/>
    </location>
</feature>
<organism evidence="16 17">
    <name type="scientific">Marasmius crinis-equi</name>
    <dbReference type="NCBI Taxonomy" id="585013"/>
    <lineage>
        <taxon>Eukaryota</taxon>
        <taxon>Fungi</taxon>
        <taxon>Dikarya</taxon>
        <taxon>Basidiomycota</taxon>
        <taxon>Agaricomycotina</taxon>
        <taxon>Agaricomycetes</taxon>
        <taxon>Agaricomycetidae</taxon>
        <taxon>Agaricales</taxon>
        <taxon>Marasmiineae</taxon>
        <taxon>Marasmiaceae</taxon>
        <taxon>Marasmius</taxon>
    </lineage>
</organism>
<evidence type="ECO:0000256" key="5">
    <source>
        <dbReference type="ARBA" id="ARBA00013061"/>
    </source>
</evidence>